<organism evidence="1 2">
    <name type="scientific">Abditibacterium utsteinense</name>
    <dbReference type="NCBI Taxonomy" id="1960156"/>
    <lineage>
        <taxon>Bacteria</taxon>
        <taxon>Pseudomonadati</taxon>
        <taxon>Abditibacteriota</taxon>
        <taxon>Abditibacteriia</taxon>
        <taxon>Abditibacteriales</taxon>
        <taxon>Abditibacteriaceae</taxon>
        <taxon>Abditibacterium</taxon>
    </lineage>
</organism>
<dbReference type="InParanoid" id="A0A2S8SWY3"/>
<comment type="caution">
    <text evidence="1">The sequence shown here is derived from an EMBL/GenBank/DDBJ whole genome shotgun (WGS) entry which is preliminary data.</text>
</comment>
<dbReference type="EMBL" id="NIGF01000001">
    <property type="protein sequence ID" value="PQV65269.1"/>
    <property type="molecule type" value="Genomic_DNA"/>
</dbReference>
<dbReference type="CDD" id="cd11532">
    <property type="entry name" value="NTP-PPase_COG4997"/>
    <property type="match status" value="1"/>
</dbReference>
<dbReference type="InterPro" id="IPR038735">
    <property type="entry name" value="MSMEG_1276-like_NTP-PPase_dom"/>
</dbReference>
<sequence>MKYDKLIRDNIPAIIEAAGKTATIETMNEADYRAALLSKLVEEANEVRDATPEELATELADVLEVFDAILAAFEIDQEAVWKIQFERRAARGGFEKRLRLLRVEEKQDVARDLKAFDELVDLGARLTEGTAPLVDFKSESA</sequence>
<dbReference type="OrthoDB" id="9813491at2"/>
<keyword evidence="2" id="KW-1185">Reference proteome</keyword>
<reference evidence="1 2" key="1">
    <citation type="journal article" date="2018" name="Syst. Appl. Microbiol.">
        <title>Abditibacterium utsteinense sp. nov., the first cultivated member of candidate phylum FBP, isolated from ice-free Antarctic soil samples.</title>
        <authorList>
            <person name="Tahon G."/>
            <person name="Tytgat B."/>
            <person name="Lebbe L."/>
            <person name="Carlier A."/>
            <person name="Willems A."/>
        </authorList>
    </citation>
    <scope>NUCLEOTIDE SEQUENCE [LARGE SCALE GENOMIC DNA]</scope>
    <source>
        <strain evidence="1 2">LMG 29911</strain>
    </source>
</reference>
<dbReference type="Proteomes" id="UP000237684">
    <property type="component" value="Unassembled WGS sequence"/>
</dbReference>
<dbReference type="RefSeq" id="WP_123580174.1">
    <property type="nucleotide sequence ID" value="NZ_NIGF01000001.1"/>
</dbReference>
<accession>A0A2S8SWY3</accession>
<dbReference type="Pfam" id="PF01503">
    <property type="entry name" value="PRA-PH"/>
    <property type="match status" value="1"/>
</dbReference>
<proteinExistence type="predicted"/>
<name>A0A2S8SWY3_9BACT</name>
<evidence type="ECO:0000313" key="1">
    <source>
        <dbReference type="EMBL" id="PQV65269.1"/>
    </source>
</evidence>
<dbReference type="AlphaFoldDB" id="A0A2S8SWY3"/>
<dbReference type="SUPFAM" id="SSF101386">
    <property type="entry name" value="all-alpha NTP pyrophosphatases"/>
    <property type="match status" value="1"/>
</dbReference>
<evidence type="ECO:0000313" key="2">
    <source>
        <dbReference type="Proteomes" id="UP000237684"/>
    </source>
</evidence>
<gene>
    <name evidence="1" type="ORF">B1R32_1016</name>
</gene>
<dbReference type="InterPro" id="IPR021130">
    <property type="entry name" value="PRib-ATP_PPHydrolase-like"/>
</dbReference>
<protein>
    <submittedName>
        <fullName evidence="1">Putative house-cleaning noncanonical NTP pyrophosphatase, all-alpha NTP-PPase (MazG) superfamily</fullName>
    </submittedName>
</protein>